<dbReference type="Proteomes" id="UP000256661">
    <property type="component" value="Unassembled WGS sequence"/>
</dbReference>
<name>A0A3D9SW37_9ACTN</name>
<dbReference type="AlphaFoldDB" id="A0A3D9SW37"/>
<proteinExistence type="predicted"/>
<gene>
    <name evidence="1" type="ORF">DFJ69_2667</name>
</gene>
<dbReference type="EMBL" id="QTTT01000001">
    <property type="protein sequence ID" value="REE97205.1"/>
    <property type="molecule type" value="Genomic_DNA"/>
</dbReference>
<dbReference type="OrthoDB" id="3629757at2"/>
<comment type="caution">
    <text evidence="1">The sequence shown here is derived from an EMBL/GenBank/DDBJ whole genome shotgun (WGS) entry which is preliminary data.</text>
</comment>
<reference evidence="1 2" key="1">
    <citation type="submission" date="2018-08" db="EMBL/GenBank/DDBJ databases">
        <title>Sequencing the genomes of 1000 actinobacteria strains.</title>
        <authorList>
            <person name="Klenk H.-P."/>
        </authorList>
    </citation>
    <scope>NUCLEOTIDE SEQUENCE [LARGE SCALE GENOMIC DNA]</scope>
    <source>
        <strain evidence="1 2">DSM 43927</strain>
    </source>
</reference>
<evidence type="ECO:0000313" key="2">
    <source>
        <dbReference type="Proteomes" id="UP000256661"/>
    </source>
</evidence>
<dbReference type="RefSeq" id="WP_116022730.1">
    <property type="nucleotide sequence ID" value="NZ_QTTT01000001.1"/>
</dbReference>
<keyword evidence="2" id="KW-1185">Reference proteome</keyword>
<sequence>MALIDVIRLLTDTWDEVRPLLDPERGAELTALAGRFADEGDEGERRHIARDIADLLRAALPADHPIRRELRGGDRFAPPRAEWMAVAERLAHRADPSRVTAAEVVAGVSDHLRGVPTVAAEAEGDLDDSGLIKVLVDGKVRLPSFQFSERPGVRSVITEVNRILDVADDPYGALAWWTGGNARFGGRTPVEALDDDPAAVADAARALGEGP</sequence>
<organism evidence="1 2">
    <name type="scientific">Thermomonospora umbrina</name>
    <dbReference type="NCBI Taxonomy" id="111806"/>
    <lineage>
        <taxon>Bacteria</taxon>
        <taxon>Bacillati</taxon>
        <taxon>Actinomycetota</taxon>
        <taxon>Actinomycetes</taxon>
        <taxon>Streptosporangiales</taxon>
        <taxon>Thermomonosporaceae</taxon>
        <taxon>Thermomonospora</taxon>
    </lineage>
</organism>
<protein>
    <submittedName>
        <fullName evidence="1">Uncharacterized protein</fullName>
    </submittedName>
</protein>
<evidence type="ECO:0000313" key="1">
    <source>
        <dbReference type="EMBL" id="REE97205.1"/>
    </source>
</evidence>
<accession>A0A3D9SW37</accession>